<evidence type="ECO:0000259" key="4">
    <source>
        <dbReference type="PROSITE" id="PS51733"/>
    </source>
</evidence>
<evidence type="ECO:0000313" key="6">
    <source>
        <dbReference type="Proteomes" id="UP001529343"/>
    </source>
</evidence>
<dbReference type="InterPro" id="IPR003142">
    <property type="entry name" value="BPL_C"/>
</dbReference>
<dbReference type="Pfam" id="PF02237">
    <property type="entry name" value="BPL_C"/>
    <property type="match status" value="1"/>
</dbReference>
<dbReference type="GO" id="GO:0004077">
    <property type="term" value="F:biotin--[biotin carboxyl-carrier protein] ligase activity"/>
    <property type="evidence" value="ECO:0007669"/>
    <property type="project" value="UniProtKB-EC"/>
</dbReference>
<reference evidence="6" key="1">
    <citation type="submission" date="2023-06" db="EMBL/GenBank/DDBJ databases">
        <title>Identification and characterization of horizontal gene transfer across gut microbiota members of farm animals based on homology search.</title>
        <authorList>
            <person name="Zeman M."/>
            <person name="Kubasova T."/>
            <person name="Jahodarova E."/>
            <person name="Nykrynova M."/>
            <person name="Rychlik I."/>
        </authorList>
    </citation>
    <scope>NUCLEOTIDE SEQUENCE [LARGE SCALE GENOMIC DNA]</scope>
    <source>
        <strain evidence="6">161_Gplus</strain>
    </source>
</reference>
<dbReference type="InterPro" id="IPR004143">
    <property type="entry name" value="BPL_LPL_catalytic"/>
</dbReference>
<comment type="caution">
    <text evidence="5">The sequence shown here is derived from an EMBL/GenBank/DDBJ whole genome shotgun (WGS) entry which is preliminary data.</text>
</comment>
<accession>A0ABT7UXI9</accession>
<dbReference type="EMBL" id="JAUDDW010000012">
    <property type="protein sequence ID" value="MDM8266426.1"/>
    <property type="molecule type" value="Genomic_DNA"/>
</dbReference>
<keyword evidence="6" id="KW-1185">Reference proteome</keyword>
<dbReference type="PANTHER" id="PTHR12835">
    <property type="entry name" value="BIOTIN PROTEIN LIGASE"/>
    <property type="match status" value="1"/>
</dbReference>
<feature type="domain" description="BPL/LPL catalytic" evidence="4">
    <location>
        <begin position="17"/>
        <end position="199"/>
    </location>
</feature>
<name>A0ABT7UXI9_9LACO</name>
<dbReference type="InterPro" id="IPR004408">
    <property type="entry name" value="Biotin_CoA_COase_ligase"/>
</dbReference>
<dbReference type="NCBIfam" id="TIGR00121">
    <property type="entry name" value="birA_ligase"/>
    <property type="match status" value="1"/>
</dbReference>
<dbReference type="PANTHER" id="PTHR12835:SF5">
    <property type="entry name" value="BIOTIN--PROTEIN LIGASE"/>
    <property type="match status" value="1"/>
</dbReference>
<evidence type="ECO:0000256" key="1">
    <source>
        <dbReference type="ARBA" id="ARBA00022598"/>
    </source>
</evidence>
<gene>
    <name evidence="5" type="ORF">QUW44_04515</name>
</gene>
<dbReference type="EC" id="6.3.4.15" evidence="3"/>
<dbReference type="PROSITE" id="PS51733">
    <property type="entry name" value="BPL_LPL_CATALYTIC"/>
    <property type="match status" value="1"/>
</dbReference>
<keyword evidence="2" id="KW-0092">Biotin</keyword>
<evidence type="ECO:0000313" key="5">
    <source>
        <dbReference type="EMBL" id="MDM8266426.1"/>
    </source>
</evidence>
<dbReference type="Pfam" id="PF03099">
    <property type="entry name" value="BPL_LplA_LipB"/>
    <property type="match status" value="1"/>
</dbReference>
<evidence type="ECO:0000256" key="2">
    <source>
        <dbReference type="ARBA" id="ARBA00023267"/>
    </source>
</evidence>
<evidence type="ECO:0000256" key="3">
    <source>
        <dbReference type="ARBA" id="ARBA00024227"/>
    </source>
</evidence>
<proteinExistence type="predicted"/>
<protein>
    <recommendedName>
        <fullName evidence="3">biotin--[biotin carboxyl-carrier protein] ligase</fullName>
        <ecNumber evidence="3">6.3.4.15</ecNumber>
    </recommendedName>
</protein>
<dbReference type="CDD" id="cd16442">
    <property type="entry name" value="BPL"/>
    <property type="match status" value="1"/>
</dbReference>
<keyword evidence="1 5" id="KW-0436">Ligase</keyword>
<organism evidence="5 6">
    <name type="scientific">Limosilactobacillus pontis</name>
    <dbReference type="NCBI Taxonomy" id="35787"/>
    <lineage>
        <taxon>Bacteria</taxon>
        <taxon>Bacillati</taxon>
        <taxon>Bacillota</taxon>
        <taxon>Bacilli</taxon>
        <taxon>Lactobacillales</taxon>
        <taxon>Lactobacillaceae</taxon>
        <taxon>Limosilactobacillus</taxon>
    </lineage>
</organism>
<dbReference type="RefSeq" id="WP_283594732.1">
    <property type="nucleotide sequence ID" value="NZ_JAUDDW010000012.1"/>
</dbReference>
<sequence>MVEKLTGPAIEQAIAGRAKIKVVVVEQTESTQLLAKNYLAHHNNEEPVVFVANQQSGGYGQHGRHFYSPAESGIYLSLLLPPQRLQQLRKAGLLTTSVAVILAEVLEQYFPQVHLSLKWVNDVFLGPKKVAGILTEAVYQLGTPAASLIIGIGVNLTTQNFPAMLANKAGALGEADNVDHNQLVADLLVALIRMLADYADGKYLAEYRQRCFLLGRTVAVKTARGVSKGIAVDISKNGGLVIDCDGKRQIIHSGEVEKVNF</sequence>
<dbReference type="Proteomes" id="UP001529343">
    <property type="component" value="Unassembled WGS sequence"/>
</dbReference>